<organism evidence="2 3">
    <name type="scientific">Exobacillus caeni</name>
    <dbReference type="NCBI Taxonomy" id="2574798"/>
    <lineage>
        <taxon>Bacteria</taxon>
        <taxon>Bacillati</taxon>
        <taxon>Bacillota</taxon>
        <taxon>Bacilli</taxon>
        <taxon>Bacillales</taxon>
        <taxon>Guptibacillaceae</taxon>
        <taxon>Exobacillus</taxon>
    </lineage>
</organism>
<dbReference type="Gene3D" id="3.10.620.30">
    <property type="match status" value="1"/>
</dbReference>
<evidence type="ECO:0000313" key="3">
    <source>
        <dbReference type="Proteomes" id="UP000308230"/>
    </source>
</evidence>
<evidence type="ECO:0000259" key="1">
    <source>
        <dbReference type="SMART" id="SM00460"/>
    </source>
</evidence>
<dbReference type="InterPro" id="IPR013589">
    <property type="entry name" value="Bac_transglu_N"/>
</dbReference>
<name>A0A5R9FHK0_9BACL</name>
<dbReference type="Proteomes" id="UP000308230">
    <property type="component" value="Unassembled WGS sequence"/>
</dbReference>
<dbReference type="Pfam" id="PF08379">
    <property type="entry name" value="Bact_transglu_N"/>
    <property type="match status" value="1"/>
</dbReference>
<reference evidence="2 3" key="1">
    <citation type="submission" date="2019-04" db="EMBL/GenBank/DDBJ databases">
        <title>Bacillus caeni sp. nov., a bacterium isolated from mangrove sediment.</title>
        <authorList>
            <person name="Huang H."/>
            <person name="Mo K."/>
            <person name="Hu Y."/>
        </authorList>
    </citation>
    <scope>NUCLEOTIDE SEQUENCE [LARGE SCALE GENOMIC DNA]</scope>
    <source>
        <strain evidence="2 3">HB172195</strain>
    </source>
</reference>
<dbReference type="PANTHER" id="PTHR33490">
    <property type="entry name" value="BLR5614 PROTEIN-RELATED"/>
    <property type="match status" value="1"/>
</dbReference>
<accession>A0A5R9FHK0</accession>
<dbReference type="AlphaFoldDB" id="A0A5R9FHK0"/>
<dbReference type="SUPFAM" id="SSF54001">
    <property type="entry name" value="Cysteine proteinases"/>
    <property type="match status" value="1"/>
</dbReference>
<dbReference type="EMBL" id="SWLG01000001">
    <property type="protein sequence ID" value="TLS39045.1"/>
    <property type="molecule type" value="Genomic_DNA"/>
</dbReference>
<protein>
    <submittedName>
        <fullName evidence="2">Transglutaminase family protein</fullName>
    </submittedName>
</protein>
<feature type="domain" description="Transglutaminase-like" evidence="1">
    <location>
        <begin position="172"/>
        <end position="239"/>
    </location>
</feature>
<evidence type="ECO:0000313" key="2">
    <source>
        <dbReference type="EMBL" id="TLS39045.1"/>
    </source>
</evidence>
<dbReference type="Pfam" id="PF01841">
    <property type="entry name" value="Transglut_core"/>
    <property type="match status" value="1"/>
</dbReference>
<proteinExistence type="predicted"/>
<gene>
    <name evidence="2" type="ORF">FCL54_01675</name>
</gene>
<sequence>MKFEVSQTNHYDYSLPVKQSINQFKLKPIDEGKQRCLSYTATIDPPSETFIHRDYWGNAVETFYLWEEHDFLTIDTNSIVEITPLEGIDEFTLSEEQKMAFQTFDFRQEYAEFLTGTDYTHLPDEILHEATDELWQNSRDPYEFVKMLNAYLYEKLSYRSGATTVKTTAQEVFEKREGVCQDYTHLMLALCRYRGIPARYVSGYIYIGENSALRGDAATHAWVEVKMPGWPWIGIDPTNNIIVKDQHIKVAVGRDYRDIVPLKGVYIGGDQTLAVSVSVKKSEES</sequence>
<dbReference type="PANTHER" id="PTHR33490:SF6">
    <property type="entry name" value="SLL1049 PROTEIN"/>
    <property type="match status" value="1"/>
</dbReference>
<dbReference type="InterPro" id="IPR038765">
    <property type="entry name" value="Papain-like_cys_pep_sf"/>
</dbReference>
<dbReference type="OrthoDB" id="9787782at2"/>
<dbReference type="InterPro" id="IPR002931">
    <property type="entry name" value="Transglutaminase-like"/>
</dbReference>
<comment type="caution">
    <text evidence="2">The sequence shown here is derived from an EMBL/GenBank/DDBJ whole genome shotgun (WGS) entry which is preliminary data.</text>
</comment>
<keyword evidence="3" id="KW-1185">Reference proteome</keyword>
<dbReference type="SMART" id="SM00460">
    <property type="entry name" value="TGc"/>
    <property type="match status" value="1"/>
</dbReference>
<dbReference type="RefSeq" id="WP_138122502.1">
    <property type="nucleotide sequence ID" value="NZ_SWLG01000001.1"/>
</dbReference>